<dbReference type="PANTHER" id="PTHR33778:SF1">
    <property type="entry name" value="MAGNESIUM TRANSPORTER YHID-RELATED"/>
    <property type="match status" value="1"/>
</dbReference>
<keyword evidence="6 7" id="KW-0472">Membrane</keyword>
<dbReference type="InterPro" id="IPR049177">
    <property type="entry name" value="MgtC_SapB_SrpB_YhiD_N"/>
</dbReference>
<evidence type="ECO:0000313" key="9">
    <source>
        <dbReference type="EMBL" id="ALS35876.1"/>
    </source>
</evidence>
<dbReference type="AlphaFoldDB" id="A0A0U2VR47"/>
<evidence type="ECO:0000256" key="2">
    <source>
        <dbReference type="ARBA" id="ARBA00009298"/>
    </source>
</evidence>
<dbReference type="STRING" id="118060.ATZ35_01515"/>
<dbReference type="RefSeq" id="WP_208928866.1">
    <property type="nucleotide sequence ID" value="NZ_CP013655.1"/>
</dbReference>
<reference evidence="10" key="1">
    <citation type="submission" date="2015-12" db="EMBL/GenBank/DDBJ databases">
        <authorList>
            <person name="Lauer A."/>
            <person name="Humrighouse B."/>
            <person name="Loparev V."/>
            <person name="Shewmaker P.L."/>
            <person name="Whitney A.M."/>
            <person name="McLaughlin R.W."/>
        </authorList>
    </citation>
    <scope>NUCLEOTIDE SEQUENCE [LARGE SCALE GENOMIC DNA]</scope>
    <source>
        <strain evidence="10">LMG 26678</strain>
    </source>
</reference>
<dbReference type="Proteomes" id="UP000067523">
    <property type="component" value="Chromosome"/>
</dbReference>
<organism evidence="9 10">
    <name type="scientific">Enterococcus rotai</name>
    <dbReference type="NCBI Taxonomy" id="118060"/>
    <lineage>
        <taxon>Bacteria</taxon>
        <taxon>Bacillati</taxon>
        <taxon>Bacillota</taxon>
        <taxon>Bacilli</taxon>
        <taxon>Lactobacillales</taxon>
        <taxon>Enterococcaceae</taxon>
        <taxon>Enterococcus</taxon>
    </lineage>
</organism>
<keyword evidence="10" id="KW-1185">Reference proteome</keyword>
<evidence type="ECO:0000256" key="5">
    <source>
        <dbReference type="ARBA" id="ARBA00022989"/>
    </source>
</evidence>
<sequence length="235" mass="25895">MMDISLTVPEIIIRLCLAMLIGGVIGFERQYKNRPAGMRTHILVCMGATIIALIQVEIAATALQDAINHPELTGVIRSDQARLIAQVVSGIGFLGAGTIIVTKQSVTGLTTAASLWAVAGLGIAIGMGYYAIAITSFVGVFIALTLVRKVIHVPTTKKLEIRYIHKQETKEFINQYFEEHKIEIEDVNFNVVLVDDTQIYTNIYTIDLPKGMTYAEVIEDLSIYKNITKLRLVSI</sequence>
<evidence type="ECO:0000256" key="1">
    <source>
        <dbReference type="ARBA" id="ARBA00004651"/>
    </source>
</evidence>
<feature type="transmembrane region" description="Helical" evidence="7">
    <location>
        <begin position="40"/>
        <end position="63"/>
    </location>
</feature>
<feature type="transmembrane region" description="Helical" evidence="7">
    <location>
        <begin position="83"/>
        <end position="102"/>
    </location>
</feature>
<keyword evidence="4 7" id="KW-0812">Transmembrane</keyword>
<evidence type="ECO:0000259" key="8">
    <source>
        <dbReference type="Pfam" id="PF02308"/>
    </source>
</evidence>
<evidence type="ECO:0000256" key="4">
    <source>
        <dbReference type="ARBA" id="ARBA00022692"/>
    </source>
</evidence>
<evidence type="ECO:0000256" key="7">
    <source>
        <dbReference type="SAM" id="Phobius"/>
    </source>
</evidence>
<feature type="transmembrane region" description="Helical" evidence="7">
    <location>
        <begin position="114"/>
        <end position="147"/>
    </location>
</feature>
<evidence type="ECO:0000256" key="6">
    <source>
        <dbReference type="ARBA" id="ARBA00023136"/>
    </source>
</evidence>
<proteinExistence type="inferred from homology"/>
<name>A0A0U2VR47_9ENTE</name>
<dbReference type="PRINTS" id="PR01837">
    <property type="entry name" value="MGTCSAPBPROT"/>
</dbReference>
<dbReference type="InterPro" id="IPR003416">
    <property type="entry name" value="MgtC/SapB/SrpB/YhiD_fam"/>
</dbReference>
<keyword evidence="3" id="KW-1003">Cell membrane</keyword>
<dbReference type="KEGG" id="erx:ATZ35_01515"/>
<protein>
    <submittedName>
        <fullName evidence="9">Magnesium transporter MgtC</fullName>
    </submittedName>
</protein>
<keyword evidence="5 7" id="KW-1133">Transmembrane helix</keyword>
<dbReference type="Pfam" id="PF02308">
    <property type="entry name" value="MgtC"/>
    <property type="match status" value="1"/>
</dbReference>
<feature type="domain" description="MgtC/SapB/SrpB/YhiD N-terminal" evidence="8">
    <location>
        <begin position="15"/>
        <end position="150"/>
    </location>
</feature>
<evidence type="ECO:0000256" key="3">
    <source>
        <dbReference type="ARBA" id="ARBA00022475"/>
    </source>
</evidence>
<dbReference type="EMBL" id="CP013655">
    <property type="protein sequence ID" value="ALS35876.1"/>
    <property type="molecule type" value="Genomic_DNA"/>
</dbReference>
<comment type="similarity">
    <text evidence="2">Belongs to the MgtC/SapB family.</text>
</comment>
<gene>
    <name evidence="9" type="ORF">ATZ35_01515</name>
</gene>
<feature type="transmembrane region" description="Helical" evidence="7">
    <location>
        <begin position="12"/>
        <end position="28"/>
    </location>
</feature>
<accession>A0A0U2VR47</accession>
<dbReference type="PANTHER" id="PTHR33778">
    <property type="entry name" value="PROTEIN MGTC"/>
    <property type="match status" value="1"/>
</dbReference>
<comment type="subcellular location">
    <subcellularLocation>
        <location evidence="1">Cell membrane</location>
        <topology evidence="1">Multi-pass membrane protein</topology>
    </subcellularLocation>
</comment>
<evidence type="ECO:0000313" key="10">
    <source>
        <dbReference type="Proteomes" id="UP000067523"/>
    </source>
</evidence>
<dbReference type="GO" id="GO:0005886">
    <property type="term" value="C:plasma membrane"/>
    <property type="evidence" value="ECO:0007669"/>
    <property type="project" value="UniProtKB-SubCell"/>
</dbReference>